<dbReference type="GeneID" id="90040558"/>
<accession>A0ABR1FAW4</accession>
<dbReference type="CDD" id="cd05911">
    <property type="entry name" value="Firefly_Luc_like"/>
    <property type="match status" value="1"/>
</dbReference>
<evidence type="ECO:0000256" key="2">
    <source>
        <dbReference type="ARBA" id="ARBA00022598"/>
    </source>
</evidence>
<dbReference type="Gene3D" id="3.40.50.12780">
    <property type="entry name" value="N-terminal domain of ligase-like"/>
    <property type="match status" value="1"/>
</dbReference>
<evidence type="ECO:0000259" key="4">
    <source>
        <dbReference type="Pfam" id="PF13193"/>
    </source>
</evidence>
<keyword evidence="6" id="KW-1185">Reference proteome</keyword>
<dbReference type="RefSeq" id="XP_064770023.1">
    <property type="nucleotide sequence ID" value="XM_064915046.1"/>
</dbReference>
<dbReference type="InterPro" id="IPR042099">
    <property type="entry name" value="ANL_N_sf"/>
</dbReference>
<evidence type="ECO:0000256" key="1">
    <source>
        <dbReference type="ARBA" id="ARBA00006432"/>
    </source>
</evidence>
<protein>
    <submittedName>
        <fullName evidence="5">Uncharacterized protein</fullName>
    </submittedName>
</protein>
<feature type="domain" description="AMP-binding enzyme C-terminal" evidence="4">
    <location>
        <begin position="451"/>
        <end position="526"/>
    </location>
</feature>
<dbReference type="Proteomes" id="UP001498771">
    <property type="component" value="Unassembled WGS sequence"/>
</dbReference>
<feature type="domain" description="AMP-dependent synthetase/ligase" evidence="3">
    <location>
        <begin position="36"/>
        <end position="400"/>
    </location>
</feature>
<sequence length="550" mass="60189">MPQIIYKSHTADIPLFYGSLPDLLSSSPYHLNRGHRPLVTDAATGLTLTIADHYRLVRALAVVLKRKYAFKRGTVVGLLIPNHVYLGALHHAILWAGGIISPVNSAYQHKDFSDQIVAAGADFVVALDGPWLTVASESLAQIGDRSTKLLSFTDLTNQALSNLSLGDGPEGDPLPLDRPSKETVAYLCFSSGTTGKFKGVMTSHYNLANNVLQSVLHSQHTFTQFGVYAGFLPQTHIYGLQTHLYVTQYLGAQLVVFPKFVFPDFLRAVEKYHISHVNVVPPIMVLLAKSPLVDQYPTIKDHLRVLVSGAAPLSESLAAAVSERLGEGKICICQGYGMTEMSPVTHATPTNRPDTKIGTIGTLVPNVEARLVDPDTLEDVPYGGPGELLFRGPNVMMGYLKNEAATRESLIGDGWMRTGDIASIDEDGYYKIVDRAKEMIKSKGFQVAPAELEALLLTHPDVADAAVVGHWSEEEATERPRAFVVLRNGGDAEKVHRWMDERVAKHKRLYGGIVVLDEIPKSPSGKILRRLLKTRKGDKATVYKSVVSKL</sequence>
<dbReference type="Gene3D" id="3.30.300.30">
    <property type="match status" value="1"/>
</dbReference>
<comment type="similarity">
    <text evidence="1">Belongs to the ATP-dependent AMP-binding enzyme family.</text>
</comment>
<dbReference type="SUPFAM" id="SSF56801">
    <property type="entry name" value="Acetyl-CoA synthetase-like"/>
    <property type="match status" value="1"/>
</dbReference>
<dbReference type="Pfam" id="PF00501">
    <property type="entry name" value="AMP-binding"/>
    <property type="match status" value="1"/>
</dbReference>
<name>A0ABR1FAW4_9ASCO</name>
<dbReference type="InterPro" id="IPR000873">
    <property type="entry name" value="AMP-dep_synth/lig_dom"/>
</dbReference>
<dbReference type="InterPro" id="IPR045851">
    <property type="entry name" value="AMP-bd_C_sf"/>
</dbReference>
<evidence type="ECO:0000313" key="6">
    <source>
        <dbReference type="Proteomes" id="UP001498771"/>
    </source>
</evidence>
<organism evidence="5 6">
    <name type="scientific">Myxozyma melibiosi</name>
    <dbReference type="NCBI Taxonomy" id="54550"/>
    <lineage>
        <taxon>Eukaryota</taxon>
        <taxon>Fungi</taxon>
        <taxon>Dikarya</taxon>
        <taxon>Ascomycota</taxon>
        <taxon>Saccharomycotina</taxon>
        <taxon>Lipomycetes</taxon>
        <taxon>Lipomycetales</taxon>
        <taxon>Lipomycetaceae</taxon>
        <taxon>Myxozyma</taxon>
    </lineage>
</organism>
<evidence type="ECO:0000259" key="3">
    <source>
        <dbReference type="Pfam" id="PF00501"/>
    </source>
</evidence>
<proteinExistence type="inferred from homology"/>
<reference evidence="5 6" key="1">
    <citation type="submission" date="2024-03" db="EMBL/GenBank/DDBJ databases">
        <title>Genome-scale model development and genomic sequencing of the oleaginous clade Lipomyces.</title>
        <authorList>
            <consortium name="Lawrence Berkeley National Laboratory"/>
            <person name="Czajka J.J."/>
            <person name="Han Y."/>
            <person name="Kim J."/>
            <person name="Mondo S.J."/>
            <person name="Hofstad B.A."/>
            <person name="Robles A."/>
            <person name="Haridas S."/>
            <person name="Riley R."/>
            <person name="LaButti K."/>
            <person name="Pangilinan J."/>
            <person name="Andreopoulos W."/>
            <person name="Lipzen A."/>
            <person name="Yan J."/>
            <person name="Wang M."/>
            <person name="Ng V."/>
            <person name="Grigoriev I.V."/>
            <person name="Spatafora J.W."/>
            <person name="Magnuson J.K."/>
            <person name="Baker S.E."/>
            <person name="Pomraning K.R."/>
        </authorList>
    </citation>
    <scope>NUCLEOTIDE SEQUENCE [LARGE SCALE GENOMIC DNA]</scope>
    <source>
        <strain evidence="5 6">Phaff 52-87</strain>
    </source>
</reference>
<gene>
    <name evidence="5" type="ORF">BZA70DRAFT_341</name>
</gene>
<evidence type="ECO:0000313" key="5">
    <source>
        <dbReference type="EMBL" id="KAK7206990.1"/>
    </source>
</evidence>
<dbReference type="InterPro" id="IPR025110">
    <property type="entry name" value="AMP-bd_C"/>
</dbReference>
<dbReference type="PANTHER" id="PTHR24096">
    <property type="entry name" value="LONG-CHAIN-FATTY-ACID--COA LIGASE"/>
    <property type="match status" value="1"/>
</dbReference>
<dbReference type="Pfam" id="PF13193">
    <property type="entry name" value="AMP-binding_C"/>
    <property type="match status" value="1"/>
</dbReference>
<comment type="caution">
    <text evidence="5">The sequence shown here is derived from an EMBL/GenBank/DDBJ whole genome shotgun (WGS) entry which is preliminary data.</text>
</comment>
<keyword evidence="2" id="KW-0436">Ligase</keyword>
<dbReference type="PANTHER" id="PTHR24096:SF149">
    <property type="entry name" value="AMP-BINDING DOMAIN-CONTAINING PROTEIN-RELATED"/>
    <property type="match status" value="1"/>
</dbReference>
<dbReference type="EMBL" id="JBBJBU010000001">
    <property type="protein sequence ID" value="KAK7206990.1"/>
    <property type="molecule type" value="Genomic_DNA"/>
</dbReference>